<evidence type="ECO:0000256" key="1">
    <source>
        <dbReference type="ARBA" id="ARBA00010617"/>
    </source>
</evidence>
<dbReference type="PROSITE" id="PS00086">
    <property type="entry name" value="CYTOCHROME_P450"/>
    <property type="match status" value="1"/>
</dbReference>
<dbReference type="PRINTS" id="PR00359">
    <property type="entry name" value="BP450"/>
</dbReference>
<evidence type="ECO:0000313" key="3">
    <source>
        <dbReference type="EMBL" id="UWZ40286.1"/>
    </source>
</evidence>
<dbReference type="InterPro" id="IPR002397">
    <property type="entry name" value="Cyt_P450_B"/>
</dbReference>
<evidence type="ECO:0000256" key="2">
    <source>
        <dbReference type="RuleBase" id="RU000461"/>
    </source>
</evidence>
<organism evidence="3 4">
    <name type="scientific">Dactylosporangium roseum</name>
    <dbReference type="NCBI Taxonomy" id="47989"/>
    <lineage>
        <taxon>Bacteria</taxon>
        <taxon>Bacillati</taxon>
        <taxon>Actinomycetota</taxon>
        <taxon>Actinomycetes</taxon>
        <taxon>Micromonosporales</taxon>
        <taxon>Micromonosporaceae</taxon>
        <taxon>Dactylosporangium</taxon>
    </lineage>
</organism>
<dbReference type="Proteomes" id="UP001058271">
    <property type="component" value="Chromosome"/>
</dbReference>
<comment type="similarity">
    <text evidence="1 2">Belongs to the cytochrome P450 family.</text>
</comment>
<dbReference type="PANTHER" id="PTHR46696:SF1">
    <property type="entry name" value="CYTOCHROME P450 YJIB-RELATED"/>
    <property type="match status" value="1"/>
</dbReference>
<protein>
    <submittedName>
        <fullName evidence="3">Cytochrome P450</fullName>
    </submittedName>
</protein>
<dbReference type="InterPro" id="IPR017972">
    <property type="entry name" value="Cyt_P450_CS"/>
</dbReference>
<dbReference type="InterPro" id="IPR001128">
    <property type="entry name" value="Cyt_P450"/>
</dbReference>
<proteinExistence type="inferred from homology"/>
<name>A0ABY5ZE25_9ACTN</name>
<keyword evidence="2" id="KW-0479">Metal-binding</keyword>
<keyword evidence="2" id="KW-0349">Heme</keyword>
<reference evidence="3" key="1">
    <citation type="submission" date="2021-04" db="EMBL/GenBank/DDBJ databases">
        <title>Biosynthetic gene clusters of Dactylosporangioum roseum.</title>
        <authorList>
            <person name="Hartkoorn R.C."/>
            <person name="Beaudoing E."/>
            <person name="Hot D."/>
            <person name="Moureu S."/>
        </authorList>
    </citation>
    <scope>NUCLEOTIDE SEQUENCE</scope>
    <source>
        <strain evidence="3">NRRL B-16295</strain>
    </source>
</reference>
<dbReference type="PANTHER" id="PTHR46696">
    <property type="entry name" value="P450, PUTATIVE (EUROFUNG)-RELATED"/>
    <property type="match status" value="1"/>
</dbReference>
<keyword evidence="2" id="KW-0560">Oxidoreductase</keyword>
<dbReference type="Gene3D" id="1.10.630.10">
    <property type="entry name" value="Cytochrome P450"/>
    <property type="match status" value="1"/>
</dbReference>
<gene>
    <name evidence="3" type="ORF">Drose_09440</name>
</gene>
<accession>A0ABY5ZE25</accession>
<evidence type="ECO:0000313" key="4">
    <source>
        <dbReference type="Proteomes" id="UP001058271"/>
    </source>
</evidence>
<sequence length="398" mass="42806">MDRARRHELRLLAASRPGFPALLTLGRFARPMWRVPGLGWVVADPGTMRRVLADRDHFTIVGEGVVGHLWARVLGDWVYDLFDGPGHQALRATTRDLFTEERAAALVARAAGPRLRRCTAELAAGATVDVAELSREVVGRVVADLLGLPGTGPDAAYREIFDAGLALAALAARSTASPHVPPRTVAAGKAIVARMTAQVAAGWRTAPGGTLLGRCRELGLGLRETEGLAALLTVAGTQTTASAMARTVALLHDTGEQDRLRAEPDLLPVAVREGLRIASPIPVITRSVTTDVEVAGRRLRVGHRVLLLTATANHARGGFDLDNLPFPELRHLWFGAGRHFCLGAPVGRAEVSALLDALLATGRPWHVRRRRYGHRVLIPAYASLRVALAGRARDHVER</sequence>
<keyword evidence="2" id="KW-0408">Iron</keyword>
<keyword evidence="2" id="KW-0503">Monooxygenase</keyword>
<dbReference type="Pfam" id="PF00067">
    <property type="entry name" value="p450"/>
    <property type="match status" value="1"/>
</dbReference>
<keyword evidence="4" id="KW-1185">Reference proteome</keyword>
<dbReference type="EMBL" id="CP073721">
    <property type="protein sequence ID" value="UWZ40286.1"/>
    <property type="molecule type" value="Genomic_DNA"/>
</dbReference>
<dbReference type="SUPFAM" id="SSF48264">
    <property type="entry name" value="Cytochrome P450"/>
    <property type="match status" value="1"/>
</dbReference>
<dbReference type="InterPro" id="IPR036396">
    <property type="entry name" value="Cyt_P450_sf"/>
</dbReference>